<accession>A0A543ADU1</accession>
<dbReference type="RefSeq" id="WP_141782442.1">
    <property type="nucleotide sequence ID" value="NZ_VFOV01000001.1"/>
</dbReference>
<evidence type="ECO:0000313" key="2">
    <source>
        <dbReference type="EMBL" id="TQL70749.1"/>
    </source>
</evidence>
<proteinExistence type="predicted"/>
<dbReference type="AlphaFoldDB" id="A0A543ADU1"/>
<evidence type="ECO:0000256" key="1">
    <source>
        <dbReference type="SAM" id="MobiDB-lite"/>
    </source>
</evidence>
<dbReference type="EMBL" id="VFOV01000001">
    <property type="protein sequence ID" value="TQL70749.1"/>
    <property type="molecule type" value="Genomic_DNA"/>
</dbReference>
<dbReference type="Proteomes" id="UP000320209">
    <property type="component" value="Unassembled WGS sequence"/>
</dbReference>
<comment type="caution">
    <text evidence="2">The sequence shown here is derived from an EMBL/GenBank/DDBJ whole genome shotgun (WGS) entry which is preliminary data.</text>
</comment>
<feature type="region of interest" description="Disordered" evidence="1">
    <location>
        <begin position="1"/>
        <end position="38"/>
    </location>
</feature>
<gene>
    <name evidence="2" type="ORF">FB381_4691</name>
</gene>
<name>A0A543ADU1_9ACTN</name>
<organism evidence="2 3">
    <name type="scientific">Nocardioides albertanoniae</name>
    <dbReference type="NCBI Taxonomy" id="1175486"/>
    <lineage>
        <taxon>Bacteria</taxon>
        <taxon>Bacillati</taxon>
        <taxon>Actinomycetota</taxon>
        <taxon>Actinomycetes</taxon>
        <taxon>Propionibacteriales</taxon>
        <taxon>Nocardioidaceae</taxon>
        <taxon>Nocardioides</taxon>
    </lineage>
</organism>
<protein>
    <recommendedName>
        <fullName evidence="4">Alpha/beta hydrolase family protein</fullName>
    </recommendedName>
</protein>
<keyword evidence="3" id="KW-1185">Reference proteome</keyword>
<evidence type="ECO:0008006" key="4">
    <source>
        <dbReference type="Google" id="ProtNLM"/>
    </source>
</evidence>
<sequence length="458" mass="46861">MNDSRNDPADNLADNPANRLGPLPGGAPDAAQQSAPAEDKYEQILGLAGAIGDAGSQLREWAELGPAILADDDVTDSAELSTKTWEPAEEEIRATASEKGGLLGLGTELDADALSVRATVQTYRWIDDLQAAARRSLGAIAANALDYLAPEVELGGSLLSAGLIETDALDREGVTAYLGELAQGHPELMDHIATGGGLLESLELRSLLTADFPRGELAEAATAGALQAAGIDVFAADAGHALRDVGGPMAQSAWEGTADGTVEADTPHSIEELIRNLEATETSVSVHQVAAHRYIAYLPGPYAGSRRLRLVSGDLSDYIAAASQSIEAAVGADSHVMLVGAAAGGTAAAAIAVTAGAAYVVDQVVTVGAPGAAAPRVPETTRVLSLEDRSDPVALLGGLINAGVGHRFTVVYDSAAGGVGGAAAEESHYVAGGRAADNASHDELREEIERIRTLGYLT</sequence>
<evidence type="ECO:0000313" key="3">
    <source>
        <dbReference type="Proteomes" id="UP000320209"/>
    </source>
</evidence>
<dbReference type="OrthoDB" id="3763264at2"/>
<reference evidence="2 3" key="1">
    <citation type="submission" date="2019-06" db="EMBL/GenBank/DDBJ databases">
        <title>Sequencing the genomes of 1000 actinobacteria strains.</title>
        <authorList>
            <person name="Klenk H.-P."/>
        </authorList>
    </citation>
    <scope>NUCLEOTIDE SEQUENCE [LARGE SCALE GENOMIC DNA]</scope>
    <source>
        <strain evidence="2 3">DSM 25218</strain>
    </source>
</reference>